<accession>A0A4Y2G2D5</accession>
<sequence length="87" mass="10241">MLSRCHPKLSRCHPKLSRCYPKLSRCHPKLSRCHPLHLPSVQNDEVRLGDVLSQFISRGRSGLVVRSRLRGRRVVKFEIRFHRRSTD</sequence>
<organism evidence="1 2">
    <name type="scientific">Araneus ventricosus</name>
    <name type="common">Orbweaver spider</name>
    <name type="synonym">Epeira ventricosa</name>
    <dbReference type="NCBI Taxonomy" id="182803"/>
    <lineage>
        <taxon>Eukaryota</taxon>
        <taxon>Metazoa</taxon>
        <taxon>Ecdysozoa</taxon>
        <taxon>Arthropoda</taxon>
        <taxon>Chelicerata</taxon>
        <taxon>Arachnida</taxon>
        <taxon>Araneae</taxon>
        <taxon>Araneomorphae</taxon>
        <taxon>Entelegynae</taxon>
        <taxon>Araneoidea</taxon>
        <taxon>Araneidae</taxon>
        <taxon>Araneus</taxon>
    </lineage>
</organism>
<evidence type="ECO:0000313" key="1">
    <source>
        <dbReference type="EMBL" id="GBM46799.1"/>
    </source>
</evidence>
<protein>
    <submittedName>
        <fullName evidence="1">Uncharacterized protein</fullName>
    </submittedName>
</protein>
<dbReference type="Proteomes" id="UP000499080">
    <property type="component" value="Unassembled WGS sequence"/>
</dbReference>
<reference evidence="1 2" key="1">
    <citation type="journal article" date="2019" name="Sci. Rep.">
        <title>Orb-weaving spider Araneus ventricosus genome elucidates the spidroin gene catalogue.</title>
        <authorList>
            <person name="Kono N."/>
            <person name="Nakamura H."/>
            <person name="Ohtoshi R."/>
            <person name="Moran D.A.P."/>
            <person name="Shinohara A."/>
            <person name="Yoshida Y."/>
            <person name="Fujiwara M."/>
            <person name="Mori M."/>
            <person name="Tomita M."/>
            <person name="Arakawa K."/>
        </authorList>
    </citation>
    <scope>NUCLEOTIDE SEQUENCE [LARGE SCALE GENOMIC DNA]</scope>
</reference>
<keyword evidence="2" id="KW-1185">Reference proteome</keyword>
<evidence type="ECO:0000313" key="2">
    <source>
        <dbReference type="Proteomes" id="UP000499080"/>
    </source>
</evidence>
<dbReference type="EMBL" id="BGPR01001153">
    <property type="protein sequence ID" value="GBM46799.1"/>
    <property type="molecule type" value="Genomic_DNA"/>
</dbReference>
<name>A0A4Y2G2D5_ARAVE</name>
<dbReference type="AlphaFoldDB" id="A0A4Y2G2D5"/>
<gene>
    <name evidence="1" type="ORF">AVEN_40008_1</name>
</gene>
<proteinExistence type="predicted"/>
<comment type="caution">
    <text evidence="1">The sequence shown here is derived from an EMBL/GenBank/DDBJ whole genome shotgun (WGS) entry which is preliminary data.</text>
</comment>